<keyword evidence="4" id="KW-1185">Reference proteome</keyword>
<feature type="region of interest" description="Disordered" evidence="1">
    <location>
        <begin position="1"/>
        <end position="145"/>
    </location>
</feature>
<dbReference type="AlphaFoldDB" id="A0A2H3BPK3"/>
<reference evidence="4" key="1">
    <citation type="journal article" date="2017" name="Nat. Ecol. Evol.">
        <title>Genome expansion and lineage-specific genetic innovations in the forest pathogenic fungi Armillaria.</title>
        <authorList>
            <person name="Sipos G."/>
            <person name="Prasanna A.N."/>
            <person name="Walter M.C."/>
            <person name="O'Connor E."/>
            <person name="Balint B."/>
            <person name="Krizsan K."/>
            <person name="Kiss B."/>
            <person name="Hess J."/>
            <person name="Varga T."/>
            <person name="Slot J."/>
            <person name="Riley R."/>
            <person name="Boka B."/>
            <person name="Rigling D."/>
            <person name="Barry K."/>
            <person name="Lee J."/>
            <person name="Mihaltcheva S."/>
            <person name="LaButti K."/>
            <person name="Lipzen A."/>
            <person name="Waldron R."/>
            <person name="Moloney N.M."/>
            <person name="Sperisen C."/>
            <person name="Kredics L."/>
            <person name="Vagvoelgyi C."/>
            <person name="Patrignani A."/>
            <person name="Fitzpatrick D."/>
            <person name="Nagy I."/>
            <person name="Doyle S."/>
            <person name="Anderson J.B."/>
            <person name="Grigoriev I.V."/>
            <person name="Gueldener U."/>
            <person name="Muensterkoetter M."/>
            <person name="Nagy L.G."/>
        </authorList>
    </citation>
    <scope>NUCLEOTIDE SEQUENCE [LARGE SCALE GENOMIC DNA]</scope>
    <source>
        <strain evidence="4">28-4</strain>
    </source>
</reference>
<evidence type="ECO:0000256" key="1">
    <source>
        <dbReference type="SAM" id="MobiDB-lite"/>
    </source>
</evidence>
<feature type="compositionally biased region" description="Low complexity" evidence="1">
    <location>
        <begin position="52"/>
        <end position="98"/>
    </location>
</feature>
<keyword evidence="2" id="KW-0472">Membrane</keyword>
<feature type="compositionally biased region" description="Low complexity" evidence="1">
    <location>
        <begin position="107"/>
        <end position="128"/>
    </location>
</feature>
<evidence type="ECO:0000313" key="3">
    <source>
        <dbReference type="EMBL" id="PBK65793.1"/>
    </source>
</evidence>
<feature type="compositionally biased region" description="Low complexity" evidence="1">
    <location>
        <begin position="26"/>
        <end position="43"/>
    </location>
</feature>
<name>A0A2H3BPK3_9AGAR</name>
<accession>A0A2H3BPK3</accession>
<sequence length="403" mass="43562">MEGASGNSPLGPAAAPSNQSSHILELSARPASSSSAAATLRPSNQPSDVLESPSARPASSSLSSAMSAPSNQSSHILELSSARPASSSAAAAATLRPSNQSSDVLESPSARPASSSSSSSSSATSGPSCRRYTAEEKGKWTHAGPSTFSGSLSLSNSSQFSYESPPPNLTVTEEDTDFVGPHHLPRFMRAQVDQRHPGFHLPAFLRMTSWRDFLVTFVPSLSVLIGMPLVFSVFLPLENLKKSAKFYICIAIAVVLAAVYISFKRYARWKKGFKLIAESLDEKKRFVRANFQPWPSFVDHEDVILNIYATNLIDIGLCLDDIEDAATTASLTQLPDFEKPLKDVSHLFDAMASWKSHELGLLACRREISLVEYITFAETSAMKARAKYPTVRRLVAGRPSDMC</sequence>
<keyword evidence="2" id="KW-1133">Transmembrane helix</keyword>
<protein>
    <recommendedName>
        <fullName evidence="5">Transmembrane protein</fullName>
    </recommendedName>
</protein>
<dbReference type="Proteomes" id="UP000218334">
    <property type="component" value="Unassembled WGS sequence"/>
</dbReference>
<organism evidence="3 4">
    <name type="scientific">Armillaria solidipes</name>
    <dbReference type="NCBI Taxonomy" id="1076256"/>
    <lineage>
        <taxon>Eukaryota</taxon>
        <taxon>Fungi</taxon>
        <taxon>Dikarya</taxon>
        <taxon>Basidiomycota</taxon>
        <taxon>Agaricomycotina</taxon>
        <taxon>Agaricomycetes</taxon>
        <taxon>Agaricomycetidae</taxon>
        <taxon>Agaricales</taxon>
        <taxon>Marasmiineae</taxon>
        <taxon>Physalacriaceae</taxon>
        <taxon>Armillaria</taxon>
    </lineage>
</organism>
<gene>
    <name evidence="3" type="ORF">ARMSODRAFT_373152</name>
</gene>
<feature type="transmembrane region" description="Helical" evidence="2">
    <location>
        <begin position="213"/>
        <end position="237"/>
    </location>
</feature>
<evidence type="ECO:0000313" key="4">
    <source>
        <dbReference type="Proteomes" id="UP000218334"/>
    </source>
</evidence>
<keyword evidence="2" id="KW-0812">Transmembrane</keyword>
<evidence type="ECO:0008006" key="5">
    <source>
        <dbReference type="Google" id="ProtNLM"/>
    </source>
</evidence>
<feature type="transmembrane region" description="Helical" evidence="2">
    <location>
        <begin position="243"/>
        <end position="263"/>
    </location>
</feature>
<evidence type="ECO:0000256" key="2">
    <source>
        <dbReference type="SAM" id="Phobius"/>
    </source>
</evidence>
<dbReference type="EMBL" id="KZ293443">
    <property type="protein sequence ID" value="PBK65793.1"/>
    <property type="molecule type" value="Genomic_DNA"/>
</dbReference>
<proteinExistence type="predicted"/>